<dbReference type="EMBL" id="AP014924">
    <property type="protein sequence ID" value="BAS27535.1"/>
    <property type="molecule type" value="Genomic_DNA"/>
</dbReference>
<name>A0A0K2SKB3_LIMPI</name>
<evidence type="ECO:0000313" key="2">
    <source>
        <dbReference type="EMBL" id="BAS27535.1"/>
    </source>
</evidence>
<evidence type="ECO:0000313" key="3">
    <source>
        <dbReference type="Proteomes" id="UP000065807"/>
    </source>
</evidence>
<dbReference type="STRING" id="1555112.LIP_1689"/>
<dbReference type="Gene3D" id="3.30.1230.10">
    <property type="entry name" value="YlxR-like"/>
    <property type="match status" value="1"/>
</dbReference>
<feature type="domain" description="YlxR" evidence="1">
    <location>
        <begin position="9"/>
        <end position="82"/>
    </location>
</feature>
<dbReference type="AlphaFoldDB" id="A0A0K2SKB3"/>
<dbReference type="PATRIC" id="fig|1555112.3.peg.1723"/>
<dbReference type="NCBIfam" id="NF047356">
    <property type="entry name" value="RNA_bind_RnpM"/>
    <property type="match status" value="1"/>
</dbReference>
<dbReference type="KEGG" id="lpil:LIP_1689"/>
<dbReference type="PANTHER" id="PTHR34215:SF1">
    <property type="entry name" value="YLXR DOMAIN-CONTAINING PROTEIN"/>
    <property type="match status" value="1"/>
</dbReference>
<dbReference type="InterPro" id="IPR035931">
    <property type="entry name" value="YlxR-like_sf"/>
</dbReference>
<sequence>MPQRHVPERTCVGCRTTRPKRELVRVVRTPEGAVELDPTGKRSGRGAYLCRNMECLEKAVRGKGLERALRHPVEAEVLERVRAALQEVTW</sequence>
<gene>
    <name evidence="2" type="ORF">LIP_1689</name>
</gene>
<reference evidence="3" key="1">
    <citation type="submission" date="2015-07" db="EMBL/GenBank/DDBJ databases">
        <title>Complete genome sequence and phylogenetic analysis of Limnochorda pilosa.</title>
        <authorList>
            <person name="Watanabe M."/>
            <person name="Kojima H."/>
            <person name="Fukui M."/>
        </authorList>
    </citation>
    <scope>NUCLEOTIDE SEQUENCE [LARGE SCALE GENOMIC DNA]</scope>
    <source>
        <strain evidence="3">HC45</strain>
    </source>
</reference>
<dbReference type="Pfam" id="PF04296">
    <property type="entry name" value="YlxR"/>
    <property type="match status" value="1"/>
</dbReference>
<dbReference type="PANTHER" id="PTHR34215">
    <property type="entry name" value="BLL0784 PROTEIN"/>
    <property type="match status" value="1"/>
</dbReference>
<dbReference type="OrthoDB" id="9813251at2"/>
<dbReference type="Proteomes" id="UP000065807">
    <property type="component" value="Chromosome"/>
</dbReference>
<dbReference type="InterPro" id="IPR007393">
    <property type="entry name" value="YlxR_dom"/>
</dbReference>
<protein>
    <recommendedName>
        <fullName evidence="1">YlxR domain-containing protein</fullName>
    </recommendedName>
</protein>
<evidence type="ECO:0000259" key="1">
    <source>
        <dbReference type="Pfam" id="PF04296"/>
    </source>
</evidence>
<keyword evidence="3" id="KW-1185">Reference proteome</keyword>
<dbReference type="SUPFAM" id="SSF64376">
    <property type="entry name" value="YlxR-like"/>
    <property type="match status" value="1"/>
</dbReference>
<organism evidence="2 3">
    <name type="scientific">Limnochorda pilosa</name>
    <dbReference type="NCBI Taxonomy" id="1555112"/>
    <lineage>
        <taxon>Bacteria</taxon>
        <taxon>Bacillati</taxon>
        <taxon>Bacillota</taxon>
        <taxon>Limnochordia</taxon>
        <taxon>Limnochordales</taxon>
        <taxon>Limnochordaceae</taxon>
        <taxon>Limnochorda</taxon>
    </lineage>
</organism>
<reference evidence="3" key="2">
    <citation type="journal article" date="2016" name="Int. J. Syst. Evol. Microbiol.">
        <title>Complete genome sequence and cell structure of Limnochorda pilosa, a Gram-negative spore-former within the phylum Firmicutes.</title>
        <authorList>
            <person name="Watanabe M."/>
            <person name="Kojima H."/>
            <person name="Fukui M."/>
        </authorList>
    </citation>
    <scope>NUCLEOTIDE SEQUENCE [LARGE SCALE GENOMIC DNA]</scope>
    <source>
        <strain evidence="3">HC45</strain>
    </source>
</reference>
<dbReference type="RefSeq" id="WP_068136531.1">
    <property type="nucleotide sequence ID" value="NZ_AP014924.1"/>
</dbReference>
<accession>A0A0K2SKB3</accession>
<dbReference type="CDD" id="cd00279">
    <property type="entry name" value="YlxR"/>
    <property type="match status" value="1"/>
</dbReference>
<proteinExistence type="predicted"/>
<dbReference type="InterPro" id="IPR037465">
    <property type="entry name" value="YlxR"/>
</dbReference>